<sequence>MKHVPSSRLLGGLILAVAAGVTGWALSAAPMRKAPSVPRRIVSLNLCADQLVVALADRDQIAGLTHNAADPHMSAVAAQVGGLPVLNGSAEAVLAADPDLMIGMPVRRNSAIAVLKARHYPALDLKGADSYDAILASIRDVAKAVGHPARGEALIAQMDADLRHIGKVPPGRIAAYYQRRGYLTGTGTLIDDLMQRVGLTNLAGTLGRPSLSQMRLEEVVAARPDYLIVDSATDRVTDQGTEMMHHPALQNIKRIGIPQAWTVCGGPAYVKAARALAAAVVS</sequence>
<dbReference type="PANTHER" id="PTHR30535">
    <property type="entry name" value="VITAMIN B12-BINDING PROTEIN"/>
    <property type="match status" value="1"/>
</dbReference>
<comment type="caution">
    <text evidence="3">The sequence shown here is derived from an EMBL/GenBank/DDBJ whole genome shotgun (WGS) entry which is preliminary data.</text>
</comment>
<evidence type="ECO:0000259" key="1">
    <source>
        <dbReference type="PROSITE" id="PS50983"/>
    </source>
</evidence>
<dbReference type="Pfam" id="PF01497">
    <property type="entry name" value="Peripla_BP_2"/>
    <property type="match status" value="1"/>
</dbReference>
<dbReference type="SUPFAM" id="SSF53807">
    <property type="entry name" value="Helical backbone' metal receptor"/>
    <property type="match status" value="1"/>
</dbReference>
<evidence type="ECO:0000313" key="3">
    <source>
        <dbReference type="EMBL" id="KAA9025644.1"/>
    </source>
</evidence>
<dbReference type="EMBL" id="VYQA01000017">
    <property type="protein sequence ID" value="KAA9025644.1"/>
    <property type="molecule type" value="Genomic_DNA"/>
</dbReference>
<evidence type="ECO:0000313" key="4">
    <source>
        <dbReference type="Proteomes" id="UP000325933"/>
    </source>
</evidence>
<protein>
    <submittedName>
        <fullName evidence="3">ABC transporter substrate-binding protein</fullName>
    </submittedName>
</protein>
<proteinExistence type="predicted"/>
<dbReference type="InterPro" id="IPR050902">
    <property type="entry name" value="ABC_Transporter_SBP"/>
</dbReference>
<keyword evidence="5" id="KW-1185">Reference proteome</keyword>
<dbReference type="AlphaFoldDB" id="A0A5J5HWU2"/>
<gene>
    <name evidence="3" type="ORF">F4U95_19255</name>
    <name evidence="2" type="ORF">F4U96_19130</name>
</gene>
<accession>A0A5J5HWU2</accession>
<dbReference type="EMBL" id="VYQB01000017">
    <property type="protein sequence ID" value="KAA9013338.1"/>
    <property type="molecule type" value="Genomic_DNA"/>
</dbReference>
<dbReference type="Gene3D" id="3.40.50.1980">
    <property type="entry name" value="Nitrogenase molybdenum iron protein domain"/>
    <property type="match status" value="2"/>
</dbReference>
<dbReference type="Proteomes" id="UP000326364">
    <property type="component" value="Unassembled WGS sequence"/>
</dbReference>
<organism evidence="3 4">
    <name type="scientific">Sphingobium limneticum</name>
    <dbReference type="NCBI Taxonomy" id="1007511"/>
    <lineage>
        <taxon>Bacteria</taxon>
        <taxon>Pseudomonadati</taxon>
        <taxon>Pseudomonadota</taxon>
        <taxon>Alphaproteobacteria</taxon>
        <taxon>Sphingomonadales</taxon>
        <taxon>Sphingomonadaceae</taxon>
        <taxon>Sphingobium</taxon>
    </lineage>
</organism>
<dbReference type="Proteomes" id="UP000325933">
    <property type="component" value="Unassembled WGS sequence"/>
</dbReference>
<dbReference type="InterPro" id="IPR002491">
    <property type="entry name" value="ABC_transptr_periplasmic_BD"/>
</dbReference>
<feature type="domain" description="Fe/B12 periplasmic-binding" evidence="1">
    <location>
        <begin position="40"/>
        <end position="282"/>
    </location>
</feature>
<dbReference type="PROSITE" id="PS50983">
    <property type="entry name" value="FE_B12_PBP"/>
    <property type="match status" value="1"/>
</dbReference>
<reference evidence="4 5" key="1">
    <citation type="submission" date="2019-09" db="EMBL/GenBank/DDBJ databases">
        <authorList>
            <person name="Feng G."/>
        </authorList>
    </citation>
    <scope>NUCLEOTIDE SEQUENCE [LARGE SCALE GENOMIC DNA]</scope>
    <source>
        <strain evidence="3 4">KACC 19283</strain>
        <strain evidence="2 5">KACC 19284</strain>
    </source>
</reference>
<evidence type="ECO:0000313" key="2">
    <source>
        <dbReference type="EMBL" id="KAA9013338.1"/>
    </source>
</evidence>
<evidence type="ECO:0000313" key="5">
    <source>
        <dbReference type="Proteomes" id="UP000326364"/>
    </source>
</evidence>
<dbReference type="RefSeq" id="WP_150426720.1">
    <property type="nucleotide sequence ID" value="NZ_VYQA01000017.1"/>
</dbReference>
<dbReference type="PANTHER" id="PTHR30535:SF34">
    <property type="entry name" value="MOLYBDATE-BINDING PROTEIN MOLA"/>
    <property type="match status" value="1"/>
</dbReference>
<name>A0A5J5HWU2_9SPHN</name>